<dbReference type="NCBIfam" id="TIGR01181">
    <property type="entry name" value="dTDP_gluc_dehyt"/>
    <property type="match status" value="1"/>
</dbReference>
<reference evidence="10 11" key="1">
    <citation type="journal article" date="2015" name="Genome Announc.">
        <title>Expanding the biotechnology potential of lactobacilli through comparative genomics of 213 strains and associated genera.</title>
        <authorList>
            <person name="Sun Z."/>
            <person name="Harris H.M."/>
            <person name="McCann A."/>
            <person name="Guo C."/>
            <person name="Argimon S."/>
            <person name="Zhang W."/>
            <person name="Yang X."/>
            <person name="Jeffery I.B."/>
            <person name="Cooney J.C."/>
            <person name="Kagawa T.F."/>
            <person name="Liu W."/>
            <person name="Song Y."/>
            <person name="Salvetti E."/>
            <person name="Wrobel A."/>
            <person name="Rasinkangas P."/>
            <person name="Parkhill J."/>
            <person name="Rea M.C."/>
            <person name="O'Sullivan O."/>
            <person name="Ritari J."/>
            <person name="Douillard F.P."/>
            <person name="Paul Ross R."/>
            <person name="Yang R."/>
            <person name="Briner A.E."/>
            <person name="Felis G.E."/>
            <person name="de Vos W.M."/>
            <person name="Barrangou R."/>
            <person name="Klaenhammer T.R."/>
            <person name="Caufield P.W."/>
            <person name="Cui Y."/>
            <person name="Zhang H."/>
            <person name="O'Toole P.W."/>
        </authorList>
    </citation>
    <scope>NUCLEOTIDE SEQUENCE [LARGE SCALE GENOMIC DNA]</scope>
    <source>
        <strain evidence="10 11">DSM 16991</strain>
    </source>
</reference>
<dbReference type="EMBL" id="AZFW01000008">
    <property type="protein sequence ID" value="KRM29959.1"/>
    <property type="molecule type" value="Genomic_DNA"/>
</dbReference>
<dbReference type="PANTHER" id="PTHR43000">
    <property type="entry name" value="DTDP-D-GLUCOSE 4,6-DEHYDRATASE-RELATED"/>
    <property type="match status" value="1"/>
</dbReference>
<feature type="domain" description="NAD(P)-binding" evidence="9">
    <location>
        <begin position="4"/>
        <end position="305"/>
    </location>
</feature>
<dbReference type="RefSeq" id="WP_027827985.1">
    <property type="nucleotide sequence ID" value="NZ_AUEH01000010.1"/>
</dbReference>
<comment type="similarity">
    <text evidence="3 8">Belongs to the NAD(P)-dependent epimerase/dehydratase family. dTDP-glucose dehydratase subfamily.</text>
</comment>
<evidence type="ECO:0000256" key="2">
    <source>
        <dbReference type="ARBA" id="ARBA00001911"/>
    </source>
</evidence>
<keyword evidence="6" id="KW-0520">NAD</keyword>
<comment type="catalytic activity">
    <reaction evidence="1 8">
        <text>dTDP-alpha-D-glucose = dTDP-4-dehydro-6-deoxy-alpha-D-glucose + H2O</text>
        <dbReference type="Rhea" id="RHEA:17221"/>
        <dbReference type="ChEBI" id="CHEBI:15377"/>
        <dbReference type="ChEBI" id="CHEBI:57477"/>
        <dbReference type="ChEBI" id="CHEBI:57649"/>
        <dbReference type="EC" id="4.2.1.46"/>
    </reaction>
</comment>
<evidence type="ECO:0000256" key="7">
    <source>
        <dbReference type="ARBA" id="ARBA00023239"/>
    </source>
</evidence>
<dbReference type="Gene3D" id="3.90.25.10">
    <property type="entry name" value="UDP-galactose 4-epimerase, domain 1"/>
    <property type="match status" value="1"/>
</dbReference>
<dbReference type="FunFam" id="3.40.50.720:FF:000304">
    <property type="entry name" value="UDP-glucose 4,6-dehydratase"/>
    <property type="match status" value="1"/>
</dbReference>
<dbReference type="Pfam" id="PF16363">
    <property type="entry name" value="GDP_Man_Dehyd"/>
    <property type="match status" value="1"/>
</dbReference>
<dbReference type="PATRIC" id="fig|1122147.4.peg.153"/>
<dbReference type="EC" id="4.2.1.46" evidence="4 8"/>
<evidence type="ECO:0000313" key="11">
    <source>
        <dbReference type="Proteomes" id="UP000050949"/>
    </source>
</evidence>
<gene>
    <name evidence="10" type="ORF">FC91_GL000151</name>
</gene>
<dbReference type="AlphaFoldDB" id="A0A0R1XIC0"/>
<dbReference type="CDD" id="cd05246">
    <property type="entry name" value="dTDP_GD_SDR_e"/>
    <property type="match status" value="1"/>
</dbReference>
<evidence type="ECO:0000256" key="6">
    <source>
        <dbReference type="ARBA" id="ARBA00023027"/>
    </source>
</evidence>
<dbReference type="SUPFAM" id="SSF51735">
    <property type="entry name" value="NAD(P)-binding Rossmann-fold domains"/>
    <property type="match status" value="1"/>
</dbReference>
<evidence type="ECO:0000256" key="1">
    <source>
        <dbReference type="ARBA" id="ARBA00001539"/>
    </source>
</evidence>
<evidence type="ECO:0000256" key="4">
    <source>
        <dbReference type="ARBA" id="ARBA00011990"/>
    </source>
</evidence>
<proteinExistence type="inferred from homology"/>
<evidence type="ECO:0000256" key="3">
    <source>
        <dbReference type="ARBA" id="ARBA00008178"/>
    </source>
</evidence>
<comment type="cofactor">
    <cofactor evidence="2 8">
        <name>NAD(+)</name>
        <dbReference type="ChEBI" id="CHEBI:57540"/>
    </cofactor>
</comment>
<comment type="caution">
    <text evidence="10">The sequence shown here is derived from an EMBL/GenBank/DDBJ whole genome shotgun (WGS) entry which is preliminary data.</text>
</comment>
<dbReference type="InterPro" id="IPR036291">
    <property type="entry name" value="NAD(P)-bd_dom_sf"/>
</dbReference>
<dbReference type="InterPro" id="IPR005888">
    <property type="entry name" value="dTDP_Gluc_deHydtase"/>
</dbReference>
<dbReference type="GO" id="GO:0008460">
    <property type="term" value="F:dTDP-glucose 4,6-dehydratase activity"/>
    <property type="evidence" value="ECO:0007669"/>
    <property type="project" value="UniProtKB-EC"/>
</dbReference>
<protein>
    <recommendedName>
        <fullName evidence="5 8">dTDP-glucose 4,6-dehydratase</fullName>
        <ecNumber evidence="4 8">4.2.1.46</ecNumber>
    </recommendedName>
</protein>
<dbReference type="Gene3D" id="3.40.50.720">
    <property type="entry name" value="NAD(P)-binding Rossmann-like Domain"/>
    <property type="match status" value="1"/>
</dbReference>
<accession>A0A0R1XIC0</accession>
<sequence length="323" mass="35895">MHILVTGGAGFIGSSFIRFMRQRHPDDVLINLDALTYAGNLSNLADVPEEAHYHFVHGSILDHDLVVQLIKKYQIDAIVNFAAESHVDRSIADPLVFVDTNIRGTATLLAAARETRIERFLQVSTDEVYGNIPGTGYVTEAAPLHPSSPYAASKASADLLALADHHTYGLDVVITRCANNYGPYQYPEKLIPLMIQRGLTGQSLPVYGDGLKTRDWLHVLDHCRAIDLVLCHGQSGEIYNVTGNNEHANLEVVRRIIQQLHIDPSLIQHVPDRLGDDSRYALDATKIRDELGWAPTVAFAQGMTDTIAWYQTHRSWWQGLNQG</sequence>
<name>A0A0R1XIC0_9LACO</name>
<dbReference type="OrthoDB" id="9811743at2"/>
<dbReference type="GO" id="GO:0009225">
    <property type="term" value="P:nucleotide-sugar metabolic process"/>
    <property type="evidence" value="ECO:0007669"/>
    <property type="project" value="InterPro"/>
</dbReference>
<evidence type="ECO:0000256" key="5">
    <source>
        <dbReference type="ARBA" id="ARBA00016977"/>
    </source>
</evidence>
<evidence type="ECO:0000259" key="9">
    <source>
        <dbReference type="Pfam" id="PF16363"/>
    </source>
</evidence>
<evidence type="ECO:0000256" key="8">
    <source>
        <dbReference type="RuleBase" id="RU004473"/>
    </source>
</evidence>
<keyword evidence="7 8" id="KW-0456">Lyase</keyword>
<organism evidence="10 11">
    <name type="scientific">Schleiferilactobacillus harbinensis DSM 16991</name>
    <dbReference type="NCBI Taxonomy" id="1122147"/>
    <lineage>
        <taxon>Bacteria</taxon>
        <taxon>Bacillati</taxon>
        <taxon>Bacillota</taxon>
        <taxon>Bacilli</taxon>
        <taxon>Lactobacillales</taxon>
        <taxon>Lactobacillaceae</taxon>
        <taxon>Schleiferilactobacillus</taxon>
    </lineage>
</organism>
<dbReference type="eggNOG" id="COG1088">
    <property type="taxonomic scope" value="Bacteria"/>
</dbReference>
<dbReference type="Proteomes" id="UP000050949">
    <property type="component" value="Unassembled WGS sequence"/>
</dbReference>
<dbReference type="InterPro" id="IPR016040">
    <property type="entry name" value="NAD(P)-bd_dom"/>
</dbReference>
<evidence type="ECO:0000313" key="10">
    <source>
        <dbReference type="EMBL" id="KRM29959.1"/>
    </source>
</evidence>